<dbReference type="AlphaFoldDB" id="A0A2A9M9V1"/>
<keyword evidence="1" id="KW-0732">Signal</keyword>
<dbReference type="GeneID" id="40306832"/>
<evidence type="ECO:0000313" key="2">
    <source>
        <dbReference type="EMBL" id="PFH32453.1"/>
    </source>
</evidence>
<keyword evidence="3" id="KW-1185">Reference proteome</keyword>
<dbReference type="OrthoDB" id="330820at2759"/>
<gene>
    <name evidence="2" type="ORF">BESB_017710</name>
</gene>
<evidence type="ECO:0000256" key="1">
    <source>
        <dbReference type="SAM" id="SignalP"/>
    </source>
</evidence>
<sequence length="194" mass="21311">MDLVANACSEERRMWRMIVLACLVSNVDCLSLSEEAHTRSSFVEGVPAFGGYLYSFLDMLYPLPTPSHSHGEVSSDQKKLLEELSDPATTYAVWQAAMEVAQDLSDDASRIDSRELLPDAIMFLVSNIKDTLAPEERSSDKPAYGDKQMADLLATDTPAGDWQALADHGAMMWRRKNNQVAGRAAALLDDIAGL</sequence>
<feature type="signal peptide" evidence="1">
    <location>
        <begin position="1"/>
        <end position="29"/>
    </location>
</feature>
<dbReference type="KEGG" id="bbes:BESB_017710"/>
<feature type="chain" id="PRO_5012111836" evidence="1">
    <location>
        <begin position="30"/>
        <end position="194"/>
    </location>
</feature>
<dbReference type="Proteomes" id="UP000224006">
    <property type="component" value="Chromosome X"/>
</dbReference>
<organism evidence="2 3">
    <name type="scientific">Besnoitia besnoiti</name>
    <name type="common">Apicomplexan protozoan</name>
    <dbReference type="NCBI Taxonomy" id="94643"/>
    <lineage>
        <taxon>Eukaryota</taxon>
        <taxon>Sar</taxon>
        <taxon>Alveolata</taxon>
        <taxon>Apicomplexa</taxon>
        <taxon>Conoidasida</taxon>
        <taxon>Coccidia</taxon>
        <taxon>Eucoccidiorida</taxon>
        <taxon>Eimeriorina</taxon>
        <taxon>Sarcocystidae</taxon>
        <taxon>Besnoitia</taxon>
    </lineage>
</organism>
<proteinExistence type="predicted"/>
<protein>
    <submittedName>
        <fullName evidence="2">Uncharacterized protein</fullName>
    </submittedName>
</protein>
<accession>A0A2A9M9V1</accession>
<evidence type="ECO:0000313" key="3">
    <source>
        <dbReference type="Proteomes" id="UP000224006"/>
    </source>
</evidence>
<comment type="caution">
    <text evidence="2">The sequence shown here is derived from an EMBL/GenBank/DDBJ whole genome shotgun (WGS) entry which is preliminary data.</text>
</comment>
<dbReference type="RefSeq" id="XP_029216462.1">
    <property type="nucleotide sequence ID" value="XM_029360486.1"/>
</dbReference>
<name>A0A2A9M9V1_BESBE</name>
<reference evidence="2 3" key="1">
    <citation type="submission" date="2017-09" db="EMBL/GenBank/DDBJ databases">
        <title>Genome sequencing of Besnoitia besnoiti strain Bb-Ger1.</title>
        <authorList>
            <person name="Schares G."/>
            <person name="Venepally P."/>
            <person name="Lorenzi H.A."/>
        </authorList>
    </citation>
    <scope>NUCLEOTIDE SEQUENCE [LARGE SCALE GENOMIC DNA]</scope>
    <source>
        <strain evidence="2 3">Bb-Ger1</strain>
    </source>
</reference>
<dbReference type="EMBL" id="NWUJ01000011">
    <property type="protein sequence ID" value="PFH32453.1"/>
    <property type="molecule type" value="Genomic_DNA"/>
</dbReference>
<dbReference type="VEuPathDB" id="ToxoDB:BESB_017710"/>